<gene>
    <name evidence="1" type="ORF">BV95_01796</name>
</gene>
<dbReference type="Proteomes" id="UP000028411">
    <property type="component" value="Unassembled WGS sequence"/>
</dbReference>
<dbReference type="RefSeq" id="WP_037450239.1">
    <property type="nucleotide sequence ID" value="NZ_JFHR01000016.1"/>
</dbReference>
<protein>
    <submittedName>
        <fullName evidence="1">Uncharacterized protein</fullName>
    </submittedName>
</protein>
<dbReference type="AlphaFoldDB" id="A0A081RFF1"/>
<organism evidence="1 2">
    <name type="scientific">Sphingobium chlorophenolicum</name>
    <dbReference type="NCBI Taxonomy" id="46429"/>
    <lineage>
        <taxon>Bacteria</taxon>
        <taxon>Pseudomonadati</taxon>
        <taxon>Pseudomonadota</taxon>
        <taxon>Alphaproteobacteria</taxon>
        <taxon>Sphingomonadales</taxon>
        <taxon>Sphingomonadaceae</taxon>
        <taxon>Sphingobium</taxon>
    </lineage>
</organism>
<dbReference type="EMBL" id="JFHR01000016">
    <property type="protein sequence ID" value="KEQ53924.1"/>
    <property type="molecule type" value="Genomic_DNA"/>
</dbReference>
<dbReference type="OrthoDB" id="4556323at2"/>
<evidence type="ECO:0000313" key="1">
    <source>
        <dbReference type="EMBL" id="KEQ53924.1"/>
    </source>
</evidence>
<proteinExistence type="predicted"/>
<comment type="caution">
    <text evidence="1">The sequence shown here is derived from an EMBL/GenBank/DDBJ whole genome shotgun (WGS) entry which is preliminary data.</text>
</comment>
<reference evidence="1 2" key="1">
    <citation type="submission" date="2014-02" db="EMBL/GenBank/DDBJ databases">
        <title>Whole genome sequence of Sphingobium chlorophenolicum NBRC 16172.</title>
        <authorList>
            <person name="Gan H.M."/>
            <person name="Gan H.Y."/>
            <person name="Chew T.H."/>
            <person name="Savka M.A."/>
        </authorList>
    </citation>
    <scope>NUCLEOTIDE SEQUENCE [LARGE SCALE GENOMIC DNA]</scope>
    <source>
        <strain evidence="1 2">NBRC 16172</strain>
    </source>
</reference>
<accession>A0A081RFF1</accession>
<name>A0A081RFF1_SPHCR</name>
<sequence>MSDTPTITADGVTYYHENDEAAFFGWLDRMEVISDYEGRGTVLLIRLARTPTDDDLWELLAFHQRYGIDMRQLAAFETTANAEWFCAPDAYWHQAVFSPAVP</sequence>
<evidence type="ECO:0000313" key="2">
    <source>
        <dbReference type="Proteomes" id="UP000028411"/>
    </source>
</evidence>